<dbReference type="InterPro" id="IPR000152">
    <property type="entry name" value="EGF-type_Asp/Asn_hydroxyl_site"/>
</dbReference>
<dbReference type="PROSITE" id="PS01186">
    <property type="entry name" value="EGF_2"/>
    <property type="match status" value="4"/>
</dbReference>
<dbReference type="Pfam" id="PF12661">
    <property type="entry name" value="hEGF"/>
    <property type="match status" value="2"/>
</dbReference>
<dbReference type="InterPro" id="IPR018097">
    <property type="entry name" value="EGF_Ca-bd_CS"/>
</dbReference>
<feature type="domain" description="EGF-like" evidence="10">
    <location>
        <begin position="1483"/>
        <end position="1515"/>
    </location>
</feature>
<dbReference type="FunFam" id="2.10.25.10:FF:000490">
    <property type="entry name" value="von Willebrand factor D and EGF domain-containing protein"/>
    <property type="match status" value="1"/>
</dbReference>
<keyword evidence="1 7" id="KW-0245">EGF-like domain</keyword>
<feature type="domain" description="EGF-like" evidence="10">
    <location>
        <begin position="1122"/>
        <end position="1161"/>
    </location>
</feature>
<dbReference type="PANTHER" id="PTHR14949">
    <property type="entry name" value="EGF-LIKE-DOMAIN, MULTIPLE 7, 8"/>
    <property type="match status" value="1"/>
</dbReference>
<dbReference type="InterPro" id="IPR001846">
    <property type="entry name" value="VWF_type-D"/>
</dbReference>
<dbReference type="InterPro" id="IPR000742">
    <property type="entry name" value="EGF"/>
</dbReference>
<dbReference type="SUPFAM" id="SSF57196">
    <property type="entry name" value="EGF/Laminin"/>
    <property type="match status" value="4"/>
</dbReference>
<dbReference type="SMART" id="SM00216">
    <property type="entry name" value="VWD"/>
    <property type="match status" value="1"/>
</dbReference>
<dbReference type="InterPro" id="IPR013032">
    <property type="entry name" value="EGF-like_CS"/>
</dbReference>
<feature type="compositionally biased region" description="Low complexity" evidence="8">
    <location>
        <begin position="706"/>
        <end position="722"/>
    </location>
</feature>
<comment type="caution">
    <text evidence="7">Lacks conserved residue(s) required for the propagation of feature annotation.</text>
</comment>
<evidence type="ECO:0000256" key="7">
    <source>
        <dbReference type="PROSITE-ProRule" id="PRU00076"/>
    </source>
</evidence>
<evidence type="ECO:0000259" key="10">
    <source>
        <dbReference type="PROSITE" id="PS50026"/>
    </source>
</evidence>
<proteinExistence type="predicted"/>
<dbReference type="PROSITE" id="PS01187">
    <property type="entry name" value="EGF_CA"/>
    <property type="match status" value="2"/>
</dbReference>
<dbReference type="PANTHER" id="PTHR14949:SF53">
    <property type="entry name" value="VON WILLEBRAND FACTOR D AND EGF DOMAIN-CONTAINING PROTEIN"/>
    <property type="match status" value="1"/>
</dbReference>
<evidence type="ECO:0000256" key="5">
    <source>
        <dbReference type="ARBA" id="ARBA00023157"/>
    </source>
</evidence>
<dbReference type="InterPro" id="IPR050969">
    <property type="entry name" value="Dev_Signal_Modulators"/>
</dbReference>
<gene>
    <name evidence="12" type="primary">VWDE</name>
    <name evidence="12" type="ORF">AMEX_G21309</name>
</gene>
<evidence type="ECO:0000256" key="9">
    <source>
        <dbReference type="SAM" id="SignalP"/>
    </source>
</evidence>
<feature type="disulfide bond" evidence="7">
    <location>
        <begin position="1151"/>
        <end position="1160"/>
    </location>
</feature>
<dbReference type="SMART" id="SM00179">
    <property type="entry name" value="EGF_CA"/>
    <property type="match status" value="3"/>
</dbReference>
<keyword evidence="5 7" id="KW-1015">Disulfide bond</keyword>
<evidence type="ECO:0000256" key="4">
    <source>
        <dbReference type="ARBA" id="ARBA00023054"/>
    </source>
</evidence>
<reference evidence="12 13" key="1">
    <citation type="submission" date="2021-07" db="EMBL/GenBank/DDBJ databases">
        <authorList>
            <person name="Imarazene B."/>
            <person name="Zahm M."/>
            <person name="Klopp C."/>
            <person name="Cabau C."/>
            <person name="Beille S."/>
            <person name="Jouanno E."/>
            <person name="Castinel A."/>
            <person name="Lluch J."/>
            <person name="Gil L."/>
            <person name="Kuchtly C."/>
            <person name="Lopez Roques C."/>
            <person name="Donnadieu C."/>
            <person name="Parrinello H."/>
            <person name="Journot L."/>
            <person name="Du K."/>
            <person name="Schartl M."/>
            <person name="Retaux S."/>
            <person name="Guiguen Y."/>
        </authorList>
    </citation>
    <scope>NUCLEOTIDE SEQUENCE [LARGE SCALE GENOMIC DNA]</scope>
    <source>
        <strain evidence="12">Pach_M1</strain>
        <tissue evidence="12">Testis</tissue>
    </source>
</reference>
<feature type="compositionally biased region" description="Low complexity" evidence="8">
    <location>
        <begin position="685"/>
        <end position="694"/>
    </location>
</feature>
<feature type="region of interest" description="Disordered" evidence="8">
    <location>
        <begin position="1295"/>
        <end position="1351"/>
    </location>
</feature>
<dbReference type="PROSITE" id="PS00022">
    <property type="entry name" value="EGF_1"/>
    <property type="match status" value="5"/>
</dbReference>
<feature type="region of interest" description="Disordered" evidence="8">
    <location>
        <begin position="667"/>
        <end position="756"/>
    </location>
</feature>
<keyword evidence="2 9" id="KW-0732">Signal</keyword>
<keyword evidence="4" id="KW-0175">Coiled coil</keyword>
<accession>A0A8T2KZ78</accession>
<feature type="domain" description="EGF-like" evidence="10">
    <location>
        <begin position="1163"/>
        <end position="1198"/>
    </location>
</feature>
<dbReference type="Pfam" id="PF25024">
    <property type="entry name" value="EGF_TEN"/>
    <property type="match status" value="1"/>
</dbReference>
<feature type="disulfide bond" evidence="7">
    <location>
        <begin position="1679"/>
        <end position="1689"/>
    </location>
</feature>
<feature type="disulfide bond" evidence="7">
    <location>
        <begin position="1697"/>
        <end position="1706"/>
    </location>
</feature>
<feature type="domain" description="VWFD" evidence="11">
    <location>
        <begin position="421"/>
        <end position="602"/>
    </location>
</feature>
<evidence type="ECO:0000313" key="13">
    <source>
        <dbReference type="Proteomes" id="UP000752171"/>
    </source>
</evidence>
<dbReference type="OrthoDB" id="10045365at2759"/>
<feature type="compositionally biased region" description="Polar residues" evidence="8">
    <location>
        <begin position="1295"/>
        <end position="1304"/>
    </location>
</feature>
<dbReference type="CDD" id="cd00054">
    <property type="entry name" value="EGF_CA"/>
    <property type="match status" value="2"/>
</dbReference>
<dbReference type="SMART" id="SM00181">
    <property type="entry name" value="EGF"/>
    <property type="match status" value="15"/>
</dbReference>
<dbReference type="Pfam" id="PF26129">
    <property type="entry name" value="Vwde"/>
    <property type="match status" value="1"/>
</dbReference>
<sequence length="1735" mass="188325">MCPDFWICLAAVLYTAHLSQAVEPPECSPGGHTVLQNPYRSTSFTSQQLPQSALQEKLICDHSLAPGWYQFQIFDKPARMPTKCVEVNHCGTQAPVWLSLAEGETLPQPLEVKQLTACATWQFFNGPNKDCCLFRLPVSVRNCGEFYVYLLQPTQGCMAYCAEGKSSEMPDSTQSGCEAALRNEDGTCNDKQPPSPSVPEIMAELSGSSVFLKCMFDGSSGNSSLGYVVTWWRLSLDGNKEELRQETTIQTFAFIELDGINLRLGDRICCSCSSFFLDAPDIQGFSVESEEFFAGIRLEPELASISEDGKEYELVIESTVPLPCISKSCRLPLQLSTSSQGEVALGADLVLSSCEVELSHAVCRKGVCSQALLHYSPVTDIIKDGDRITNISMKPIVSTNFLWNGYTSQSVQITVKDVPPAYCYVFTDPHIITFDGRRYDNYQIGTFLLYKSRARPFEVNVRQWECASLTAHPTSCVCGFAARDGSNVITFDMCNGMAGETKPHLLVKNGNLAKSGIRITKSYQGRKLTLSFPSGTFIRADVADWGMSLTLRAPGSDRGHTEGLCGTFDGQPLNDFHKEGDKTVKDSASFINSWRLAPGTSFFNKAPPLERTPSNKHYCNCDPERRQSSFRARPPVNSSSCSYLARLNSPFIIPALDLTAEYISSHGPFRKPPVPPQRPRQNAQTRRVGTGTRSNTRRRGRRQNHRQASSSSSAYQSQRQSNLGDAASYYFPEDHTGSNEPELPPPTWPTESGLTESDARQLCERALRNSTVGLGCGALLVGVMEQALEMCVLDQQLKDDQAWLGGTVPLLENECERRVVEEMGRREEISSILNFLRCPSLCSGNGQCTERGCMCFPGFGSYDCSQVSDETPEIRELEGGGLCDVRHASCSTVRVLGKGFRNAFELKCEVMKEKIVDGEWSLGDSLMVPASFLSSSALECQLPVEDLQSAGVPHPPVTRWQIKVSNDGYSFSNAKILTLFDGTCQVCTLNSGVQCSLKNRSCNIDGQCYGEGERSPSSPCLTCRPDLAKYTWSISEKNEPPVFHSEQTHLQTFFQENFVYQFLATDPEGSAVMFTLVSGPRDAVLSPAGLLIWKALSSSPVTFELAVTDDCNAETRARVVVSVRQCECHHGASCVTNINFPPGSGEYLCVCPAGLEGVRCEINMNECKSNPCLRGECVDGLNSFTCVCPAGFTGVICEEDIDECQLAPCFPGVACENTQGSFKCGHCPEHLSGDGRICSRKVAVNVSEDHLGPAQNPCSSRPCHPGVQCFESVYTSAGFICGPCPPGLHGNGQTCTSRSANRQLQGGVEVDRPGVTSSTSRKAADPSVRAGKSPSSKERPSPTDRITSVSSTDQIIDAARASGTGVKLHEEEVALVLFVDGRTCADSPCYSGVACEPTSTGHFKCGPCPNGYRGDGITCKAVCRYLCGQNMECTLPNTCTCKEGYTGYNCHIAVCRPDCKNRGKCVKPNVCECPAGYSGPTCEEANCDPPCQNGGSCLSRNLCTCPYGYVGPQCEIMVCNRHCENGGECVSPDVCKCKPGWYGPTCNSADCKPVCLNGGTCIKPNICACPTGFYGSQCQIAVCSPPCKNRGQCMRNNVCSCPEGYTGKKCQYSVCDPMCLNKGKCVGPNTCSCASGWRGDVCSIPVCLQKCKNGGECVGPNTCHCPAGWDGLQCQNPICRNKCLNGGRCVLPDYCHCRPGYSGPTCATRVSLILQSEVRDILVEGRAENTEQVST</sequence>
<keyword evidence="6" id="KW-0325">Glycoprotein</keyword>
<comment type="caution">
    <text evidence="12">The sequence shown here is derived from an EMBL/GenBank/DDBJ whole genome shotgun (WGS) entry which is preliminary data.</text>
</comment>
<dbReference type="Pfam" id="PF00008">
    <property type="entry name" value="EGF"/>
    <property type="match status" value="1"/>
</dbReference>
<feature type="disulfide bond" evidence="7">
    <location>
        <begin position="1167"/>
        <end position="1177"/>
    </location>
</feature>
<dbReference type="FunFam" id="2.10.25.10:FF:000499">
    <property type="entry name" value="Predicted protein"/>
    <property type="match status" value="1"/>
</dbReference>
<evidence type="ECO:0000256" key="3">
    <source>
        <dbReference type="ARBA" id="ARBA00022737"/>
    </source>
</evidence>
<name>A0A8T2KZ78_ASTMX</name>
<feature type="domain" description="EGF-like" evidence="10">
    <location>
        <begin position="1579"/>
        <end position="1611"/>
    </location>
</feature>
<feature type="compositionally biased region" description="Basic residues" evidence="8">
    <location>
        <begin position="695"/>
        <end position="705"/>
    </location>
</feature>
<dbReference type="FunFam" id="2.10.25.10:FF:000004">
    <property type="entry name" value="Neurogenic locus notch 1"/>
    <property type="match status" value="1"/>
</dbReference>
<evidence type="ECO:0000256" key="2">
    <source>
        <dbReference type="ARBA" id="ARBA00022729"/>
    </source>
</evidence>
<dbReference type="PROSITE" id="PS50026">
    <property type="entry name" value="EGF_3"/>
    <property type="match status" value="7"/>
</dbReference>
<evidence type="ECO:0000256" key="8">
    <source>
        <dbReference type="SAM" id="MobiDB-lite"/>
    </source>
</evidence>
<dbReference type="InterPro" id="IPR058727">
    <property type="entry name" value="Helical_Vwde"/>
</dbReference>
<dbReference type="PROSITE" id="PS00010">
    <property type="entry name" value="ASX_HYDROXYL"/>
    <property type="match status" value="1"/>
</dbReference>
<dbReference type="GO" id="GO:0005102">
    <property type="term" value="F:signaling receptor binding"/>
    <property type="evidence" value="ECO:0007669"/>
    <property type="project" value="TreeGrafter"/>
</dbReference>
<feature type="disulfide bond" evidence="7">
    <location>
        <begin position="1519"/>
        <end position="1529"/>
    </location>
</feature>
<evidence type="ECO:0000256" key="6">
    <source>
        <dbReference type="ARBA" id="ARBA00023180"/>
    </source>
</evidence>
<feature type="domain" description="EGF-like" evidence="10">
    <location>
        <begin position="1675"/>
        <end position="1707"/>
    </location>
</feature>
<feature type="signal peptide" evidence="9">
    <location>
        <begin position="1"/>
        <end position="21"/>
    </location>
</feature>
<feature type="disulfide bond" evidence="7">
    <location>
        <begin position="1188"/>
        <end position="1197"/>
    </location>
</feature>
<dbReference type="InterPro" id="IPR057885">
    <property type="entry name" value="Ig_VWDE"/>
</dbReference>
<dbReference type="FunFam" id="2.10.25.10:FF:000595">
    <property type="entry name" value="von Willebrand factor D and EGF domain-containing protein"/>
    <property type="match status" value="1"/>
</dbReference>
<evidence type="ECO:0000259" key="11">
    <source>
        <dbReference type="PROSITE" id="PS51233"/>
    </source>
</evidence>
<feature type="disulfide bond" evidence="7">
    <location>
        <begin position="1505"/>
        <end position="1514"/>
    </location>
</feature>
<dbReference type="Pfam" id="PF25776">
    <property type="entry name" value="Ig_VWDE"/>
    <property type="match status" value="1"/>
</dbReference>
<dbReference type="FunFam" id="2.10.25.10:FF:000831">
    <property type="entry name" value="von Willebrand factor D and EGF domains"/>
    <property type="match status" value="1"/>
</dbReference>
<keyword evidence="3" id="KW-0677">Repeat</keyword>
<dbReference type="Gene3D" id="2.60.120.260">
    <property type="entry name" value="Galactose-binding domain-like"/>
    <property type="match status" value="1"/>
</dbReference>
<feature type="domain" description="EGF-like" evidence="10">
    <location>
        <begin position="1200"/>
        <end position="1239"/>
    </location>
</feature>
<dbReference type="InterPro" id="IPR001881">
    <property type="entry name" value="EGF-like_Ca-bd_dom"/>
</dbReference>
<feature type="disulfide bond" evidence="7">
    <location>
        <begin position="1583"/>
        <end position="1593"/>
    </location>
</feature>
<dbReference type="Proteomes" id="UP000752171">
    <property type="component" value="Unassembled WGS sequence"/>
</dbReference>
<feature type="disulfide bond" evidence="7">
    <location>
        <begin position="1537"/>
        <end position="1546"/>
    </location>
</feature>
<evidence type="ECO:0000256" key="1">
    <source>
        <dbReference type="ARBA" id="ARBA00022536"/>
    </source>
</evidence>
<organism evidence="12 13">
    <name type="scientific">Astyanax mexicanus</name>
    <name type="common">Blind cave fish</name>
    <name type="synonym">Astyanax fasciatus mexicanus</name>
    <dbReference type="NCBI Taxonomy" id="7994"/>
    <lineage>
        <taxon>Eukaryota</taxon>
        <taxon>Metazoa</taxon>
        <taxon>Chordata</taxon>
        <taxon>Craniata</taxon>
        <taxon>Vertebrata</taxon>
        <taxon>Euteleostomi</taxon>
        <taxon>Actinopterygii</taxon>
        <taxon>Neopterygii</taxon>
        <taxon>Teleostei</taxon>
        <taxon>Ostariophysi</taxon>
        <taxon>Characiformes</taxon>
        <taxon>Characoidei</taxon>
        <taxon>Acestrorhamphidae</taxon>
        <taxon>Acestrorhamphinae</taxon>
        <taxon>Astyanax</taxon>
    </lineage>
</organism>
<evidence type="ECO:0000313" key="12">
    <source>
        <dbReference type="EMBL" id="KAG9264958.1"/>
    </source>
</evidence>
<protein>
    <submittedName>
        <fullName evidence="12">von Willebrand factor D and EGF domain-containing protein isoform X3</fullName>
    </submittedName>
</protein>
<dbReference type="Gene3D" id="2.10.25.10">
    <property type="entry name" value="Laminin"/>
    <property type="match status" value="11"/>
</dbReference>
<dbReference type="GO" id="GO:0005509">
    <property type="term" value="F:calcium ion binding"/>
    <property type="evidence" value="ECO:0007669"/>
    <property type="project" value="InterPro"/>
</dbReference>
<feature type="disulfide bond" evidence="7">
    <location>
        <begin position="1601"/>
        <end position="1610"/>
    </location>
</feature>
<dbReference type="GO" id="GO:0007417">
    <property type="term" value="P:central nervous system development"/>
    <property type="evidence" value="ECO:0007669"/>
    <property type="project" value="UniProtKB-ARBA"/>
</dbReference>
<dbReference type="PROSITE" id="PS51233">
    <property type="entry name" value="VWFD"/>
    <property type="match status" value="1"/>
</dbReference>
<feature type="chain" id="PRO_5035876762" evidence="9">
    <location>
        <begin position="22"/>
        <end position="1735"/>
    </location>
</feature>
<dbReference type="Pfam" id="PF00094">
    <property type="entry name" value="VWD"/>
    <property type="match status" value="1"/>
</dbReference>
<feature type="domain" description="EGF-like" evidence="10">
    <location>
        <begin position="1516"/>
        <end position="1547"/>
    </location>
</feature>
<dbReference type="GO" id="GO:0009986">
    <property type="term" value="C:cell surface"/>
    <property type="evidence" value="ECO:0007669"/>
    <property type="project" value="TreeGrafter"/>
</dbReference>
<feature type="disulfide bond" evidence="7">
    <location>
        <begin position="1487"/>
        <end position="1497"/>
    </location>
</feature>
<dbReference type="EMBL" id="JAICCE010000018">
    <property type="protein sequence ID" value="KAG9264958.1"/>
    <property type="molecule type" value="Genomic_DNA"/>
</dbReference>
<dbReference type="GO" id="GO:0005576">
    <property type="term" value="C:extracellular region"/>
    <property type="evidence" value="ECO:0007669"/>
    <property type="project" value="TreeGrafter"/>
</dbReference>